<comment type="caution">
    <text evidence="2">The sequence shown here is derived from an EMBL/GenBank/DDBJ whole genome shotgun (WGS) entry which is preliminary data.</text>
</comment>
<evidence type="ECO:0000313" key="3">
    <source>
        <dbReference type="Proteomes" id="UP001324427"/>
    </source>
</evidence>
<sequence>MENGLLSGPETAASGMDSIENVSMLLRQKICWQDSDIKSTPEGFQALVFGASGITGWAIVNESLTYPTSTTFSRIIGLTSRPLTVQDAGLPQDPRLQLYAGLDLSKDIESTVAYLHAIPGIEHITHVYFAAYVHLGWGASDSASRARENVKFLTSAVTAIETECPNLHFFTFPTGGKWYGFEFGNAVERVTPLKESAPRVGSPQGDHIFYYYQIDALERLNEGKKWKYADIRPDAIIGFVPNHNAMNLAEPIALYCSLWKSLETSDEIPFPGTTTTYTSLHSDCSQDLVARIHIFASLHPEKTGGEAYNIADADVSNSWEAVWPGIAAYFGLKGVGPPPNGQLAGEPWVKSRSPVWEKWTAEKQLKPKVLESTCWGFMTILANDYATFDRSFDISKARSIGFDERRDHVQSYHIAFDRMRDARIIPTA</sequence>
<dbReference type="AlphaFoldDB" id="A0AAV9JKI5"/>
<dbReference type="Proteomes" id="UP001324427">
    <property type="component" value="Unassembled WGS sequence"/>
</dbReference>
<dbReference type="CDD" id="cd08948">
    <property type="entry name" value="5beta-POR_like_SDR_a"/>
    <property type="match status" value="1"/>
</dbReference>
<dbReference type="PANTHER" id="PTHR32487">
    <property type="entry name" value="3-OXO-DELTA(4,5)-STEROID 5-BETA-REDUCTASE"/>
    <property type="match status" value="1"/>
</dbReference>
<proteinExistence type="predicted"/>
<gene>
    <name evidence="2" type="ORF">LTR36_002773</name>
</gene>
<dbReference type="PANTHER" id="PTHR32487:SF8">
    <property type="entry name" value="NAD-DEPENDENT EPIMERASE_DEHYDRATASE DOMAIN-CONTAINING PROTEIN"/>
    <property type="match status" value="1"/>
</dbReference>
<evidence type="ECO:0000259" key="1">
    <source>
        <dbReference type="Pfam" id="PF22917"/>
    </source>
</evidence>
<dbReference type="Gene3D" id="3.40.50.720">
    <property type="entry name" value="NAD(P)-binding Rossmann-like Domain"/>
    <property type="match status" value="1"/>
</dbReference>
<evidence type="ECO:0000313" key="2">
    <source>
        <dbReference type="EMBL" id="KAK4545423.1"/>
    </source>
</evidence>
<dbReference type="SUPFAM" id="SSF51735">
    <property type="entry name" value="NAD(P)-binding Rossmann-fold domains"/>
    <property type="match status" value="1"/>
</dbReference>
<dbReference type="Pfam" id="PF22917">
    <property type="entry name" value="PRISE"/>
    <property type="match status" value="1"/>
</dbReference>
<dbReference type="InterPro" id="IPR055222">
    <property type="entry name" value="PRISE-like_Rossmann-fold"/>
</dbReference>
<organism evidence="2 3">
    <name type="scientific">Oleoguttula mirabilis</name>
    <dbReference type="NCBI Taxonomy" id="1507867"/>
    <lineage>
        <taxon>Eukaryota</taxon>
        <taxon>Fungi</taxon>
        <taxon>Dikarya</taxon>
        <taxon>Ascomycota</taxon>
        <taxon>Pezizomycotina</taxon>
        <taxon>Dothideomycetes</taxon>
        <taxon>Dothideomycetidae</taxon>
        <taxon>Mycosphaerellales</taxon>
        <taxon>Teratosphaeriaceae</taxon>
        <taxon>Oleoguttula</taxon>
    </lineage>
</organism>
<dbReference type="InterPro" id="IPR036291">
    <property type="entry name" value="NAD(P)-bd_dom_sf"/>
</dbReference>
<protein>
    <recommendedName>
        <fullName evidence="1">PRISE-like Rossmann-fold domain-containing protein</fullName>
    </recommendedName>
</protein>
<name>A0AAV9JKI5_9PEZI</name>
<accession>A0AAV9JKI5</accession>
<dbReference type="EMBL" id="JAVFHQ010000019">
    <property type="protein sequence ID" value="KAK4545423.1"/>
    <property type="molecule type" value="Genomic_DNA"/>
</dbReference>
<reference evidence="2 3" key="1">
    <citation type="submission" date="2021-11" db="EMBL/GenBank/DDBJ databases">
        <title>Black yeast isolated from Biological Soil Crust.</title>
        <authorList>
            <person name="Kurbessoian T."/>
        </authorList>
    </citation>
    <scope>NUCLEOTIDE SEQUENCE [LARGE SCALE GENOMIC DNA]</scope>
    <source>
        <strain evidence="2 3">CCFEE 5522</strain>
    </source>
</reference>
<keyword evidence="3" id="KW-1185">Reference proteome</keyword>
<feature type="domain" description="PRISE-like Rossmann-fold" evidence="1">
    <location>
        <begin position="46"/>
        <end position="426"/>
    </location>
</feature>